<protein>
    <submittedName>
        <fullName evidence="1">Uncharacterized protein</fullName>
    </submittedName>
</protein>
<reference evidence="1" key="2">
    <citation type="journal article" date="2022" name="New Phytol.">
        <title>Evolutionary transition to the ectomycorrhizal habit in the genomes of a hyperdiverse lineage of mushroom-forming fungi.</title>
        <authorList>
            <person name="Looney B."/>
            <person name="Miyauchi S."/>
            <person name="Morin E."/>
            <person name="Drula E."/>
            <person name="Courty P.E."/>
            <person name="Kohler A."/>
            <person name="Kuo A."/>
            <person name="LaButti K."/>
            <person name="Pangilinan J."/>
            <person name="Lipzen A."/>
            <person name="Riley R."/>
            <person name="Andreopoulos W."/>
            <person name="He G."/>
            <person name="Johnson J."/>
            <person name="Nolan M."/>
            <person name="Tritt A."/>
            <person name="Barry K.W."/>
            <person name="Grigoriev I.V."/>
            <person name="Nagy L.G."/>
            <person name="Hibbett D."/>
            <person name="Henrissat B."/>
            <person name="Matheny P.B."/>
            <person name="Labbe J."/>
            <person name="Martin F.M."/>
        </authorList>
    </citation>
    <scope>NUCLEOTIDE SEQUENCE</scope>
    <source>
        <strain evidence="1">EC-137</strain>
    </source>
</reference>
<evidence type="ECO:0000313" key="2">
    <source>
        <dbReference type="Proteomes" id="UP000814128"/>
    </source>
</evidence>
<dbReference type="Proteomes" id="UP000814128">
    <property type="component" value="Unassembled WGS sequence"/>
</dbReference>
<evidence type="ECO:0000313" key="1">
    <source>
        <dbReference type="EMBL" id="KAI0035565.1"/>
    </source>
</evidence>
<sequence length="271" mass="30973">MCRSDCVVWRLSPREKSSWQKLEVTIDVKPATEDLCRTLEKSRRARGQFRQYAHCTFENSHRTFVVCVAILKDFVARLIRFDHAEAFYSDLFSVKDTTFLVDFFEFCRLSPAERGWDCTGRGAIEAEAAAAHDILSARREESLYPSTSWDSILPTNKPLHVLSIPVSKRTTRRVVACGPRTDTCGLRGWATRGYIGVDFDDRELAWMKGTYVWRIEAEGVESEVEIYKHLADCGFKEYLPDIAYGGDLFEPMYSEHILLPITCFPCSASPL</sequence>
<name>A0ACB8QVJ1_9AGAM</name>
<comment type="caution">
    <text evidence="1">The sequence shown here is derived from an EMBL/GenBank/DDBJ whole genome shotgun (WGS) entry which is preliminary data.</text>
</comment>
<accession>A0ACB8QVJ1</accession>
<proteinExistence type="predicted"/>
<reference evidence="1" key="1">
    <citation type="submission" date="2021-02" db="EMBL/GenBank/DDBJ databases">
        <authorList>
            <consortium name="DOE Joint Genome Institute"/>
            <person name="Ahrendt S."/>
            <person name="Looney B.P."/>
            <person name="Miyauchi S."/>
            <person name="Morin E."/>
            <person name="Drula E."/>
            <person name="Courty P.E."/>
            <person name="Chicoki N."/>
            <person name="Fauchery L."/>
            <person name="Kohler A."/>
            <person name="Kuo A."/>
            <person name="Labutti K."/>
            <person name="Pangilinan J."/>
            <person name="Lipzen A."/>
            <person name="Riley R."/>
            <person name="Andreopoulos W."/>
            <person name="He G."/>
            <person name="Johnson J."/>
            <person name="Barry K.W."/>
            <person name="Grigoriev I.V."/>
            <person name="Nagy L."/>
            <person name="Hibbett D."/>
            <person name="Henrissat B."/>
            <person name="Matheny P.B."/>
            <person name="Labbe J."/>
            <person name="Martin F."/>
        </authorList>
    </citation>
    <scope>NUCLEOTIDE SEQUENCE</scope>
    <source>
        <strain evidence="1">EC-137</strain>
    </source>
</reference>
<dbReference type="EMBL" id="MU273482">
    <property type="protein sequence ID" value="KAI0035565.1"/>
    <property type="molecule type" value="Genomic_DNA"/>
</dbReference>
<organism evidence="1 2">
    <name type="scientific">Vararia minispora EC-137</name>
    <dbReference type="NCBI Taxonomy" id="1314806"/>
    <lineage>
        <taxon>Eukaryota</taxon>
        <taxon>Fungi</taxon>
        <taxon>Dikarya</taxon>
        <taxon>Basidiomycota</taxon>
        <taxon>Agaricomycotina</taxon>
        <taxon>Agaricomycetes</taxon>
        <taxon>Russulales</taxon>
        <taxon>Lachnocladiaceae</taxon>
        <taxon>Vararia</taxon>
    </lineage>
</organism>
<keyword evidence="2" id="KW-1185">Reference proteome</keyword>
<gene>
    <name evidence="1" type="ORF">K488DRAFT_68259</name>
</gene>